<comment type="caution">
    <text evidence="1">The sequence shown here is derived from an EMBL/GenBank/DDBJ whole genome shotgun (WGS) entry which is preliminary data.</text>
</comment>
<keyword evidence="2" id="KW-1185">Reference proteome</keyword>
<evidence type="ECO:0000313" key="1">
    <source>
        <dbReference type="EMBL" id="PIL36340.1"/>
    </source>
</evidence>
<dbReference type="AlphaFoldDB" id="A0A2G8SRF4"/>
<dbReference type="Proteomes" id="UP000230002">
    <property type="component" value="Unassembled WGS sequence"/>
</dbReference>
<organism evidence="1 2">
    <name type="scientific">Ganoderma sinense ZZ0214-1</name>
    <dbReference type="NCBI Taxonomy" id="1077348"/>
    <lineage>
        <taxon>Eukaryota</taxon>
        <taxon>Fungi</taxon>
        <taxon>Dikarya</taxon>
        <taxon>Basidiomycota</taxon>
        <taxon>Agaricomycotina</taxon>
        <taxon>Agaricomycetes</taxon>
        <taxon>Polyporales</taxon>
        <taxon>Polyporaceae</taxon>
        <taxon>Ganoderma</taxon>
    </lineage>
</organism>
<reference evidence="1 2" key="1">
    <citation type="journal article" date="2015" name="Sci. Rep.">
        <title>Chromosome-level genome map provides insights into diverse defense mechanisms in the medicinal fungus Ganoderma sinense.</title>
        <authorList>
            <person name="Zhu Y."/>
            <person name="Xu J."/>
            <person name="Sun C."/>
            <person name="Zhou S."/>
            <person name="Xu H."/>
            <person name="Nelson D.R."/>
            <person name="Qian J."/>
            <person name="Song J."/>
            <person name="Luo H."/>
            <person name="Xiang L."/>
            <person name="Li Y."/>
            <person name="Xu Z."/>
            <person name="Ji A."/>
            <person name="Wang L."/>
            <person name="Lu S."/>
            <person name="Hayward A."/>
            <person name="Sun W."/>
            <person name="Li X."/>
            <person name="Schwartz D.C."/>
            <person name="Wang Y."/>
            <person name="Chen S."/>
        </authorList>
    </citation>
    <scope>NUCLEOTIDE SEQUENCE [LARGE SCALE GENOMIC DNA]</scope>
    <source>
        <strain evidence="1 2">ZZ0214-1</strain>
    </source>
</reference>
<protein>
    <submittedName>
        <fullName evidence="1">Uncharacterized protein</fullName>
    </submittedName>
</protein>
<gene>
    <name evidence="1" type="ORF">GSI_00028</name>
</gene>
<sequence>MHTHCTDADRRDAAVAAHTCVHGSPASLRARDGEQGTRDKGRRTTAAELILDWRPPAVLRSRRPAGPLPPGTHALSLLRLRLRLPSLEVLPARSLGCGSRPADSQLDIDIGFGFAADFKLGGLKRARRCGRM</sequence>
<evidence type="ECO:0000313" key="2">
    <source>
        <dbReference type="Proteomes" id="UP000230002"/>
    </source>
</evidence>
<name>A0A2G8SRF4_9APHY</name>
<accession>A0A2G8SRF4</accession>
<proteinExistence type="predicted"/>
<dbReference type="EMBL" id="AYKW01000001">
    <property type="protein sequence ID" value="PIL36340.1"/>
    <property type="molecule type" value="Genomic_DNA"/>
</dbReference>